<accession>A0ABQ1HFX3</accession>
<comment type="caution">
    <text evidence="1">The sequence shown here is derived from an EMBL/GenBank/DDBJ whole genome shotgun (WGS) entry which is preliminary data.</text>
</comment>
<dbReference type="EMBL" id="BMGA01000002">
    <property type="protein sequence ID" value="GGA74097.1"/>
    <property type="molecule type" value="Genomic_DNA"/>
</dbReference>
<gene>
    <name evidence="1" type="ORF">GCM10008015_13520</name>
</gene>
<reference evidence="2" key="1">
    <citation type="journal article" date="2019" name="Int. J. Syst. Evol. Microbiol.">
        <title>The Global Catalogue of Microorganisms (GCM) 10K type strain sequencing project: providing services to taxonomists for standard genome sequencing and annotation.</title>
        <authorList>
            <consortium name="The Broad Institute Genomics Platform"/>
            <consortium name="The Broad Institute Genome Sequencing Center for Infectious Disease"/>
            <person name="Wu L."/>
            <person name="Ma J."/>
        </authorList>
    </citation>
    <scope>NUCLEOTIDE SEQUENCE [LARGE SCALE GENOMIC DNA]</scope>
    <source>
        <strain evidence="2">CGMCC 1.12811</strain>
    </source>
</reference>
<proteinExistence type="predicted"/>
<organism evidence="1 2">
    <name type="scientific">Flavobacterium palustre</name>
    <dbReference type="NCBI Taxonomy" id="1476463"/>
    <lineage>
        <taxon>Bacteria</taxon>
        <taxon>Pseudomonadati</taxon>
        <taxon>Bacteroidota</taxon>
        <taxon>Flavobacteriia</taxon>
        <taxon>Flavobacteriales</taxon>
        <taxon>Flavobacteriaceae</taxon>
        <taxon>Flavobacterium</taxon>
    </lineage>
</organism>
<evidence type="ECO:0000313" key="1">
    <source>
        <dbReference type="EMBL" id="GGA74097.1"/>
    </source>
</evidence>
<evidence type="ECO:0000313" key="2">
    <source>
        <dbReference type="Proteomes" id="UP000658793"/>
    </source>
</evidence>
<sequence>MQNEISNSILRLKKDKERTVNEKLKQFPIVKYIIACPKIREAIKEKD</sequence>
<protein>
    <submittedName>
        <fullName evidence="1">Uncharacterized protein</fullName>
    </submittedName>
</protein>
<name>A0ABQ1HFX3_9FLAO</name>
<keyword evidence="2" id="KW-1185">Reference proteome</keyword>
<dbReference type="Proteomes" id="UP000658793">
    <property type="component" value="Unassembled WGS sequence"/>
</dbReference>